<dbReference type="UniPathway" id="UPA00074">
    <property type="reaction ID" value="UER00942"/>
</dbReference>
<keyword evidence="2 5" id="KW-0547">Nucleotide-binding</keyword>
<keyword evidence="3 5" id="KW-0658">Purine biosynthesis</keyword>
<dbReference type="InterPro" id="IPR011761">
    <property type="entry name" value="ATP-grasp"/>
</dbReference>
<dbReference type="InterPro" id="IPR011054">
    <property type="entry name" value="Rudment_hybrid_motif"/>
</dbReference>
<keyword evidence="4 5" id="KW-0067">ATP-binding</keyword>
<reference evidence="8 9" key="1">
    <citation type="submission" date="2018-11" db="EMBL/GenBank/DDBJ databases">
        <title>Genomic Encyclopedia of Type Strains, Phase IV (KMG-IV): sequencing the most valuable type-strain genomes for metagenomic binning, comparative biology and taxonomic classification.</title>
        <authorList>
            <person name="Goeker M."/>
        </authorList>
    </citation>
    <scope>NUCLEOTIDE SEQUENCE [LARGE SCALE GENOMIC DNA]</scope>
    <source>
        <strain evidence="8 9">DSM 100275</strain>
    </source>
</reference>
<dbReference type="SUPFAM" id="SSF51246">
    <property type="entry name" value="Rudiment single hybrid motif"/>
    <property type="match status" value="1"/>
</dbReference>
<evidence type="ECO:0000259" key="7">
    <source>
        <dbReference type="PROSITE" id="PS50975"/>
    </source>
</evidence>
<dbReference type="Gene3D" id="3.30.470.20">
    <property type="entry name" value="ATP-grasp fold, B domain"/>
    <property type="match status" value="1"/>
</dbReference>
<dbReference type="NCBIfam" id="TIGR01161">
    <property type="entry name" value="purK"/>
    <property type="match status" value="1"/>
</dbReference>
<dbReference type="GO" id="GO:0006189">
    <property type="term" value="P:'de novo' IMP biosynthetic process"/>
    <property type="evidence" value="ECO:0007669"/>
    <property type="project" value="UniProtKB-UniRule"/>
</dbReference>
<feature type="binding site" evidence="5">
    <location>
        <position position="138"/>
    </location>
    <ligand>
        <name>ATP</name>
        <dbReference type="ChEBI" id="CHEBI:30616"/>
    </ligand>
</feature>
<evidence type="ECO:0000313" key="9">
    <source>
        <dbReference type="Proteomes" id="UP000276634"/>
    </source>
</evidence>
<dbReference type="InterPro" id="IPR054350">
    <property type="entry name" value="PurT/PurK_preATP-grasp"/>
</dbReference>
<evidence type="ECO:0000256" key="3">
    <source>
        <dbReference type="ARBA" id="ARBA00022755"/>
    </source>
</evidence>
<feature type="binding site" evidence="5">
    <location>
        <begin position="255"/>
        <end position="256"/>
    </location>
    <ligand>
        <name>ATP</name>
        <dbReference type="ChEBI" id="CHEBI:30616"/>
    </ligand>
</feature>
<dbReference type="InterPro" id="IPR005875">
    <property type="entry name" value="PurK"/>
</dbReference>
<feature type="binding site" evidence="5">
    <location>
        <position position="204"/>
    </location>
    <ligand>
        <name>ATP</name>
        <dbReference type="ChEBI" id="CHEBI:30616"/>
    </ligand>
</feature>
<comment type="subunit">
    <text evidence="5 6">Homodimer.</text>
</comment>
<dbReference type="InterPro" id="IPR003135">
    <property type="entry name" value="ATP-grasp_carboxylate-amine"/>
</dbReference>
<evidence type="ECO:0000256" key="5">
    <source>
        <dbReference type="HAMAP-Rule" id="MF_01928"/>
    </source>
</evidence>
<dbReference type="EMBL" id="RJVI01000002">
    <property type="protein sequence ID" value="ROR32508.1"/>
    <property type="molecule type" value="Genomic_DNA"/>
</dbReference>
<feature type="domain" description="ATP-grasp" evidence="7">
    <location>
        <begin position="102"/>
        <end position="285"/>
    </location>
</feature>
<comment type="catalytic activity">
    <reaction evidence="5 6">
        <text>5-amino-1-(5-phospho-beta-D-ribosyl)imidazole + hydrogencarbonate + ATP = 5-carboxyamino-1-(5-phospho-D-ribosyl)imidazole + ADP + phosphate + 2 H(+)</text>
        <dbReference type="Rhea" id="RHEA:19317"/>
        <dbReference type="ChEBI" id="CHEBI:15378"/>
        <dbReference type="ChEBI" id="CHEBI:17544"/>
        <dbReference type="ChEBI" id="CHEBI:30616"/>
        <dbReference type="ChEBI" id="CHEBI:43474"/>
        <dbReference type="ChEBI" id="CHEBI:58730"/>
        <dbReference type="ChEBI" id="CHEBI:137981"/>
        <dbReference type="ChEBI" id="CHEBI:456216"/>
        <dbReference type="EC" id="6.3.4.18"/>
    </reaction>
</comment>
<dbReference type="SUPFAM" id="SSF52440">
    <property type="entry name" value="PreATP-grasp domain"/>
    <property type="match status" value="1"/>
</dbReference>
<dbReference type="GO" id="GO:0046872">
    <property type="term" value="F:metal ion binding"/>
    <property type="evidence" value="ECO:0007669"/>
    <property type="project" value="InterPro"/>
</dbReference>
<evidence type="ECO:0000313" key="8">
    <source>
        <dbReference type="EMBL" id="ROR32508.1"/>
    </source>
</evidence>
<feature type="binding site" evidence="5">
    <location>
        <begin position="143"/>
        <end position="149"/>
    </location>
    <ligand>
        <name>ATP</name>
        <dbReference type="ChEBI" id="CHEBI:30616"/>
    </ligand>
</feature>
<dbReference type="SUPFAM" id="SSF56059">
    <property type="entry name" value="Glutathione synthetase ATP-binding domain-like"/>
    <property type="match status" value="1"/>
</dbReference>
<feature type="binding site" evidence="5">
    <location>
        <position position="98"/>
    </location>
    <ligand>
        <name>ATP</name>
        <dbReference type="ChEBI" id="CHEBI:30616"/>
    </ligand>
</feature>
<dbReference type="Pfam" id="PF17769">
    <property type="entry name" value="PurK_C"/>
    <property type="match status" value="1"/>
</dbReference>
<dbReference type="Pfam" id="PF02222">
    <property type="entry name" value="ATP-grasp"/>
    <property type="match status" value="1"/>
</dbReference>
<name>A0A3N1Y1X2_9GAMM</name>
<dbReference type="Gene3D" id="3.30.1490.20">
    <property type="entry name" value="ATP-grasp fold, A domain"/>
    <property type="match status" value="1"/>
</dbReference>
<dbReference type="NCBIfam" id="NF004679">
    <property type="entry name" value="PRK06019.1-5"/>
    <property type="match status" value="1"/>
</dbReference>
<keyword evidence="9" id="KW-1185">Reference proteome</keyword>
<dbReference type="HAMAP" id="MF_01928">
    <property type="entry name" value="PurK"/>
    <property type="match status" value="1"/>
</dbReference>
<comment type="similarity">
    <text evidence="5 6">Belongs to the PurK/PurT family.</text>
</comment>
<comment type="function">
    <text evidence="6">Catalyzes the ATP-dependent conversion of 5-aminoimidazole ribonucleotide (AIR) and HCO(3)- to N5-carboxyaminoimidazole ribonucleotide (N5-CAIR).</text>
</comment>
<dbReference type="RefSeq" id="WP_123401437.1">
    <property type="nucleotide sequence ID" value="NZ_RJVI01000002.1"/>
</dbReference>
<dbReference type="InterPro" id="IPR013815">
    <property type="entry name" value="ATP_grasp_subdomain_1"/>
</dbReference>
<evidence type="ECO:0000256" key="6">
    <source>
        <dbReference type="RuleBase" id="RU361200"/>
    </source>
</evidence>
<dbReference type="Proteomes" id="UP000276634">
    <property type="component" value="Unassembled WGS sequence"/>
</dbReference>
<dbReference type="GO" id="GO:0005524">
    <property type="term" value="F:ATP binding"/>
    <property type="evidence" value="ECO:0007669"/>
    <property type="project" value="UniProtKB-UniRule"/>
</dbReference>
<dbReference type="GO" id="GO:0005829">
    <property type="term" value="C:cytosol"/>
    <property type="evidence" value="ECO:0007669"/>
    <property type="project" value="TreeGrafter"/>
</dbReference>
<feature type="binding site" evidence="5">
    <location>
        <begin position="173"/>
        <end position="176"/>
    </location>
    <ligand>
        <name>ATP</name>
        <dbReference type="ChEBI" id="CHEBI:30616"/>
    </ligand>
</feature>
<gene>
    <name evidence="5 6" type="primary">purK</name>
    <name evidence="8" type="ORF">EDC57_1710</name>
</gene>
<evidence type="ECO:0000256" key="2">
    <source>
        <dbReference type="ARBA" id="ARBA00022741"/>
    </source>
</evidence>
<evidence type="ECO:0000256" key="1">
    <source>
        <dbReference type="ARBA" id="ARBA00022598"/>
    </source>
</evidence>
<feature type="binding site" evidence="5">
    <location>
        <position position="181"/>
    </location>
    <ligand>
        <name>ATP</name>
        <dbReference type="ChEBI" id="CHEBI:30616"/>
    </ligand>
</feature>
<comment type="caution">
    <text evidence="8">The sequence shown here is derived from an EMBL/GenBank/DDBJ whole genome shotgun (WGS) entry which is preliminary data.</text>
</comment>
<dbReference type="AlphaFoldDB" id="A0A3N1Y1X2"/>
<proteinExistence type="inferred from homology"/>
<dbReference type="EC" id="6.3.4.18" evidence="5 6"/>
<organism evidence="8 9">
    <name type="scientific">Inmirania thermothiophila</name>
    <dbReference type="NCBI Taxonomy" id="1750597"/>
    <lineage>
        <taxon>Bacteria</taxon>
        <taxon>Pseudomonadati</taxon>
        <taxon>Pseudomonadota</taxon>
        <taxon>Gammaproteobacteria</taxon>
        <taxon>Chromatiales</taxon>
        <taxon>Ectothiorhodospiraceae</taxon>
        <taxon>Inmirania</taxon>
    </lineage>
</organism>
<evidence type="ECO:0000256" key="4">
    <source>
        <dbReference type="ARBA" id="ARBA00022840"/>
    </source>
</evidence>
<dbReference type="InterPro" id="IPR040686">
    <property type="entry name" value="PurK_C"/>
</dbReference>
<comment type="pathway">
    <text evidence="5 6">Purine metabolism; IMP biosynthesis via de novo pathway; 5-amino-1-(5-phospho-D-ribosyl)imidazole-4-carboxylate from 5-amino-1-(5-phospho-D-ribosyl)imidazole (N5-CAIR route): step 1/2.</text>
</comment>
<accession>A0A3N1Y1X2</accession>
<dbReference type="GO" id="GO:0034028">
    <property type="term" value="F:5-(carboxyamino)imidazole ribonucleotide synthase activity"/>
    <property type="evidence" value="ECO:0007669"/>
    <property type="project" value="UniProtKB-UniRule"/>
</dbReference>
<dbReference type="InterPro" id="IPR016185">
    <property type="entry name" value="PreATP-grasp_dom_sf"/>
</dbReference>
<protein>
    <recommendedName>
        <fullName evidence="5 6">N5-carboxyaminoimidazole ribonucleotide synthase</fullName>
        <shortName evidence="5 6">N5-CAIR synthase</shortName>
        <ecNumber evidence="5 6">6.3.4.18</ecNumber>
    </recommendedName>
    <alternativeName>
        <fullName evidence="5 6">5-(carboxyamino)imidazole ribonucleotide synthetase</fullName>
    </alternativeName>
</protein>
<dbReference type="PANTHER" id="PTHR11609:SF5">
    <property type="entry name" value="PHOSPHORIBOSYLAMINOIMIDAZOLE CARBOXYLASE"/>
    <property type="match status" value="1"/>
</dbReference>
<dbReference type="PANTHER" id="PTHR11609">
    <property type="entry name" value="PURINE BIOSYNTHESIS PROTEIN 6/7, PUR6/7"/>
    <property type="match status" value="1"/>
</dbReference>
<dbReference type="OrthoDB" id="9804625at2"/>
<comment type="function">
    <text evidence="5">Catalyzes the ATP-dependent conversion of 5-aminoimidazole ribonucleotide (AIR) and HCO(3)(-) to N5-carboxyaminoimidazole ribonucleotide (N5-CAIR).</text>
</comment>
<dbReference type="Pfam" id="PF22660">
    <property type="entry name" value="RS_preATP-grasp-like"/>
    <property type="match status" value="1"/>
</dbReference>
<dbReference type="GO" id="GO:0004638">
    <property type="term" value="F:phosphoribosylaminoimidazole carboxylase activity"/>
    <property type="evidence" value="ECO:0007669"/>
    <property type="project" value="InterPro"/>
</dbReference>
<dbReference type="Gene3D" id="3.40.50.20">
    <property type="match status" value="1"/>
</dbReference>
<dbReference type="FunFam" id="3.30.1490.20:FF:000015">
    <property type="entry name" value="N5-carboxyaminoimidazole ribonucleotide synthase"/>
    <property type="match status" value="1"/>
</dbReference>
<dbReference type="PROSITE" id="PS50975">
    <property type="entry name" value="ATP_GRASP"/>
    <property type="match status" value="1"/>
</dbReference>
<sequence>MIVGVLGGGQLARMMALAGHPLGVRLRVLDPATDACAAVAAEHIRAAWDDEAGLARLAEGAVAVTCEFENVPAASARGLAARVPVRPGPAALAVGRDRLEERRLFEALGIPVAPYARVDEAGDLAAAVAQVGLPAFLKRRELGYDGKGQRLVTRPEEAEPAWEALGRAPAILEARVAFSREVSAVAVRGLDGRILHYPLSENVHGGGILRTARSRPGDPRADEARDYAERILRALDYVGVLALELFEVDGRLLANEFAPRVHNSGHWTIEGAETSQFENHLRAVLGLPLGSTAPVGHAAMVNFIGRMPDPAAVLALPGVHLHDYGKAPRPGRKVGHATVRADDERTLEAVLARLQALAAA</sequence>
<keyword evidence="1 5" id="KW-0436">Ligase</keyword>